<dbReference type="VEuPathDB" id="FungiDB:DIURU_005405"/>
<evidence type="ECO:0000259" key="6">
    <source>
        <dbReference type="SMART" id="SM00460"/>
    </source>
</evidence>
<dbReference type="InterPro" id="IPR050883">
    <property type="entry name" value="PNGase"/>
</dbReference>
<feature type="compositionally biased region" description="Basic and acidic residues" evidence="5">
    <location>
        <begin position="359"/>
        <end position="368"/>
    </location>
</feature>
<dbReference type="InterPro" id="IPR038765">
    <property type="entry name" value="Papain-like_cys_pep_sf"/>
</dbReference>
<evidence type="ECO:0000256" key="4">
    <source>
        <dbReference type="ARBA" id="ARBA00032858"/>
    </source>
</evidence>
<comment type="similarity">
    <text evidence="1">Belongs to the transglutaminase-like superfamily. PNGase family.</text>
</comment>
<dbReference type="GO" id="GO:0005829">
    <property type="term" value="C:cytosol"/>
    <property type="evidence" value="ECO:0007669"/>
    <property type="project" value="TreeGrafter"/>
</dbReference>
<evidence type="ECO:0000256" key="2">
    <source>
        <dbReference type="ARBA" id="ARBA00022723"/>
    </source>
</evidence>
<evidence type="ECO:0000256" key="1">
    <source>
        <dbReference type="ARBA" id="ARBA00009390"/>
    </source>
</evidence>
<dbReference type="GO" id="GO:0006516">
    <property type="term" value="P:glycoprotein catabolic process"/>
    <property type="evidence" value="ECO:0007669"/>
    <property type="project" value="TreeGrafter"/>
</dbReference>
<feature type="region of interest" description="Disordered" evidence="5">
    <location>
        <begin position="330"/>
        <end position="368"/>
    </location>
</feature>
<gene>
    <name evidence="7" type="ORF">DIURU_005405</name>
</gene>
<dbReference type="GO" id="GO:0000224">
    <property type="term" value="F:peptide-N4-(N-acetyl-beta-glucosaminyl)asparagine amidase activity"/>
    <property type="evidence" value="ECO:0007669"/>
    <property type="project" value="TreeGrafter"/>
</dbReference>
<dbReference type="Gene3D" id="3.10.620.30">
    <property type="match status" value="1"/>
</dbReference>
<comment type="caution">
    <text evidence="7">The sequence shown here is derived from an EMBL/GenBank/DDBJ whole genome shotgun (WGS) entry which is preliminary data.</text>
</comment>
<evidence type="ECO:0000256" key="5">
    <source>
        <dbReference type="SAM" id="MobiDB-lite"/>
    </source>
</evidence>
<dbReference type="PANTHER" id="PTHR12143">
    <property type="entry name" value="PEPTIDE N-GLYCANASE PNGASE -RELATED"/>
    <property type="match status" value="1"/>
</dbReference>
<keyword evidence="8" id="KW-1185">Reference proteome</keyword>
<dbReference type="EMBL" id="SWFT01000159">
    <property type="protein sequence ID" value="KAA8897172.1"/>
    <property type="molecule type" value="Genomic_DNA"/>
</dbReference>
<proteinExistence type="inferred from homology"/>
<protein>
    <recommendedName>
        <fullName evidence="4">Peptide:N-glycanase 1</fullName>
    </recommendedName>
</protein>
<evidence type="ECO:0000313" key="8">
    <source>
        <dbReference type="Proteomes" id="UP000449547"/>
    </source>
</evidence>
<reference evidence="7 8" key="1">
    <citation type="submission" date="2019-07" db="EMBL/GenBank/DDBJ databases">
        <title>Genome assembly of two rare yeast pathogens: Diutina rugosa and Trichomonascus ciferrii.</title>
        <authorList>
            <person name="Mixao V."/>
            <person name="Saus E."/>
            <person name="Hansen A."/>
            <person name="Lass-Flor C."/>
            <person name="Gabaldon T."/>
        </authorList>
    </citation>
    <scope>NUCLEOTIDE SEQUENCE [LARGE SCALE GENOMIC DNA]</scope>
    <source>
        <strain evidence="7 8">CBS 613</strain>
    </source>
</reference>
<dbReference type="OMA" id="NDFFTWI"/>
<dbReference type="SMART" id="SM00460">
    <property type="entry name" value="TGc"/>
    <property type="match status" value="1"/>
</dbReference>
<accession>A0A642UKL0</accession>
<dbReference type="GO" id="GO:0046872">
    <property type="term" value="F:metal ion binding"/>
    <property type="evidence" value="ECO:0007669"/>
    <property type="project" value="UniProtKB-KW"/>
</dbReference>
<dbReference type="InterPro" id="IPR002931">
    <property type="entry name" value="Transglutaminase-like"/>
</dbReference>
<feature type="domain" description="Transglutaminase-like" evidence="6">
    <location>
        <begin position="167"/>
        <end position="225"/>
    </location>
</feature>
<dbReference type="Proteomes" id="UP000449547">
    <property type="component" value="Unassembled WGS sequence"/>
</dbReference>
<name>A0A642UKL0_DIURU</name>
<organism evidence="7 8">
    <name type="scientific">Diutina rugosa</name>
    <name type="common">Yeast</name>
    <name type="synonym">Candida rugosa</name>
    <dbReference type="NCBI Taxonomy" id="5481"/>
    <lineage>
        <taxon>Eukaryota</taxon>
        <taxon>Fungi</taxon>
        <taxon>Dikarya</taxon>
        <taxon>Ascomycota</taxon>
        <taxon>Saccharomycotina</taxon>
        <taxon>Pichiomycetes</taxon>
        <taxon>Debaryomycetaceae</taxon>
        <taxon>Diutina</taxon>
    </lineage>
</organism>
<sequence length="368" mass="41250">MDEYARQLQTLYASQWLSHAQEVMSQPLKATGPRTQRFLRVVASLSRTMDKYSASAGRERALDAIDLGAIYAGVDARESSNNDNKLGYTDLVVLELLDYFKNHFFTWVNKPPCPQCHGEGDNMVATGGRPFPANAPNPDEIGAIETYKCQHCQIDVEFPRIRNPISLLKTRRGRCGEWVDCFVLILVALLDDPSKVRYVWNQEDHVWCEYYSDHLRRWVHLDPCEAAWDQPSLYWQNWGKAMSYVLGFGTDYCIDLSPKYIDATKQIPQKEIVDSPKEVSDGIKYFAKYKLIDAYSMSGKPQTAINFYYDYLVPYNRELRSVAQAAAGAASAPSASTAPPSASAGSAPAGRQSGSAEWTRARGESGPQ</sequence>
<dbReference type="RefSeq" id="XP_034009829.1">
    <property type="nucleotide sequence ID" value="XM_034158384.1"/>
</dbReference>
<keyword evidence="2" id="KW-0479">Metal-binding</keyword>
<dbReference type="GO" id="GO:0005634">
    <property type="term" value="C:nucleus"/>
    <property type="evidence" value="ECO:0007669"/>
    <property type="project" value="TreeGrafter"/>
</dbReference>
<evidence type="ECO:0000313" key="7">
    <source>
        <dbReference type="EMBL" id="KAA8897172.1"/>
    </source>
</evidence>
<dbReference type="PANTHER" id="PTHR12143:SF19">
    <property type="entry name" value="PEPTIDE-N(4)-(N-ACETYL-BETA-GLUCOSAMINYL)ASPARAGINE AMIDASE"/>
    <property type="match status" value="1"/>
</dbReference>
<keyword evidence="3" id="KW-0862">Zinc</keyword>
<dbReference type="OrthoDB" id="409136at2759"/>
<dbReference type="SUPFAM" id="SSF54001">
    <property type="entry name" value="Cysteine proteinases"/>
    <property type="match status" value="1"/>
</dbReference>
<dbReference type="AlphaFoldDB" id="A0A642UKL0"/>
<dbReference type="Gene3D" id="2.20.25.10">
    <property type="match status" value="1"/>
</dbReference>
<evidence type="ECO:0000256" key="3">
    <source>
        <dbReference type="ARBA" id="ARBA00022833"/>
    </source>
</evidence>
<feature type="compositionally biased region" description="Low complexity" evidence="5">
    <location>
        <begin position="330"/>
        <end position="356"/>
    </location>
</feature>
<dbReference type="GeneID" id="54784056"/>
<dbReference type="Pfam" id="PF01841">
    <property type="entry name" value="Transglut_core"/>
    <property type="match status" value="1"/>
</dbReference>